<feature type="domain" description="DUF4216" evidence="2">
    <location>
        <begin position="422"/>
        <end position="499"/>
    </location>
</feature>
<dbReference type="Pfam" id="PF13960">
    <property type="entry name" value="DUF4218"/>
    <property type="match status" value="1"/>
</dbReference>
<reference evidence="4" key="1">
    <citation type="journal article" date="2015" name="Nat. Genet.">
        <title>The pineapple genome and the evolution of CAM photosynthesis.</title>
        <authorList>
            <person name="Ming R."/>
            <person name="VanBuren R."/>
            <person name="Wai C.M."/>
            <person name="Tang H."/>
            <person name="Schatz M.C."/>
            <person name="Bowers J.E."/>
            <person name="Lyons E."/>
            <person name="Wang M.L."/>
            <person name="Chen J."/>
            <person name="Biggers E."/>
            <person name="Zhang J."/>
            <person name="Huang L."/>
            <person name="Zhang L."/>
            <person name="Miao W."/>
            <person name="Zhang J."/>
            <person name="Ye Z."/>
            <person name="Miao C."/>
            <person name="Lin Z."/>
            <person name="Wang H."/>
            <person name="Zhou H."/>
            <person name="Yim W.C."/>
            <person name="Priest H.D."/>
            <person name="Zheng C."/>
            <person name="Woodhouse M."/>
            <person name="Edger P.P."/>
            <person name="Guyot R."/>
            <person name="Guo H.B."/>
            <person name="Guo H."/>
            <person name="Zheng G."/>
            <person name="Singh R."/>
            <person name="Sharma A."/>
            <person name="Min X."/>
            <person name="Zheng Y."/>
            <person name="Lee H."/>
            <person name="Gurtowski J."/>
            <person name="Sedlazeck F.J."/>
            <person name="Harkess A."/>
            <person name="McKain M.R."/>
            <person name="Liao Z."/>
            <person name="Fang J."/>
            <person name="Liu J."/>
            <person name="Zhang X."/>
            <person name="Zhang Q."/>
            <person name="Hu W."/>
            <person name="Qin Y."/>
            <person name="Wang K."/>
            <person name="Chen L.Y."/>
            <person name="Shirley N."/>
            <person name="Lin Y.R."/>
            <person name="Liu L.Y."/>
            <person name="Hernandez A.G."/>
            <person name="Wright C.L."/>
            <person name="Bulone V."/>
            <person name="Tuskan G.A."/>
            <person name="Heath K."/>
            <person name="Zee F."/>
            <person name="Moore P.H."/>
            <person name="Sunkar R."/>
            <person name="Leebens-Mack J.H."/>
            <person name="Mockler T."/>
            <person name="Bennetzen J.L."/>
            <person name="Freeling M."/>
            <person name="Sankoff D."/>
            <person name="Paterson A.H."/>
            <person name="Zhu X."/>
            <person name="Yang X."/>
            <person name="Smith J.A."/>
            <person name="Cushman J.C."/>
            <person name="Paull R.E."/>
            <person name="Yu Q."/>
        </authorList>
    </citation>
    <scope>NUCLEOTIDE SEQUENCE [LARGE SCALE GENOMIC DNA]</scope>
    <source>
        <strain evidence="4">cv. F153</strain>
    </source>
</reference>
<sequence>MHIEKNFTDNVLYTLLNSEGRSKDNFKSRLDLRDMGLRYDLHPVSSGSKTYLPPSCFSMSTKEKEDFCKLLKGVKFPDGYASNISNRVHVKEKKISGLKSHDSHILMQHLLPLATRRILPENVSQTLIELSNFFRELCCKSIRVKDVQQLEDRIALTLCHLERIFPPSFFDIMVHLPIHLAGEAKLAGPVQYRWMYPIERFLLRLKSYVRNRRHPEGSIAEGYLIEESLTFCYRYLHGVESRLNRPVRNDDRNPNDLPKRALFSYIGRALDDGETITLDYTTWVQAHRYVLFNFDPISSYFETHLQDIKANNRRARRRDVERIHNETFHEWFKFHVRNLIREENELSEEIQWLAAGPLMTARKYKGYIVNGFRFHTKDVEERRRTQNSGVVVVASTSSFSSAKDQNPIKGDVAYYGVLKEIIELYYNEKAKVVLFKCDWVDVRSEGRGIKKDKFGFTLVNFNRLLYSNENIANEPFVLASQVEQVFYIQDPLEEDWHVVVGTKPRDFFDMSAKEEECGDDIEIYYPNGLDSSLNTESSSSNNIDNGIWARTNIPGPTVNTRLDITHPKDAIQSGDSEDDGVGDDDY</sequence>
<proteinExistence type="predicted"/>
<dbReference type="AlphaFoldDB" id="A0A6P5EUQ1"/>
<dbReference type="InterPro" id="IPR025452">
    <property type="entry name" value="DUF4218"/>
</dbReference>
<feature type="domain" description="DUF4218" evidence="3">
    <location>
        <begin position="137"/>
        <end position="249"/>
    </location>
</feature>
<feature type="compositionally biased region" description="Acidic residues" evidence="1">
    <location>
        <begin position="575"/>
        <end position="586"/>
    </location>
</feature>
<gene>
    <name evidence="5" type="primary">LOC109709606</name>
</gene>
<reference evidence="5" key="2">
    <citation type="submission" date="2025-08" db="UniProtKB">
        <authorList>
            <consortium name="RefSeq"/>
        </authorList>
    </citation>
    <scope>IDENTIFICATION</scope>
    <source>
        <tissue evidence="5">Leaf</tissue>
    </source>
</reference>
<dbReference type="OrthoDB" id="1933679at2759"/>
<dbReference type="RefSeq" id="XP_020087501.1">
    <property type="nucleotide sequence ID" value="XM_020231912.1"/>
</dbReference>
<accession>A0A6P5EUQ1</accession>
<dbReference type="InterPro" id="IPR025312">
    <property type="entry name" value="DUF4216"/>
</dbReference>
<keyword evidence="4" id="KW-1185">Reference proteome</keyword>
<feature type="region of interest" description="Disordered" evidence="1">
    <location>
        <begin position="559"/>
        <end position="586"/>
    </location>
</feature>
<evidence type="ECO:0000313" key="4">
    <source>
        <dbReference type="Proteomes" id="UP000515123"/>
    </source>
</evidence>
<dbReference type="Proteomes" id="UP000515123">
    <property type="component" value="Linkage group 4"/>
</dbReference>
<name>A0A6P5EUQ1_ANACO</name>
<dbReference type="Pfam" id="PF13952">
    <property type="entry name" value="DUF4216"/>
    <property type="match status" value="1"/>
</dbReference>
<dbReference type="PANTHER" id="PTHR48258:SF15">
    <property type="entry name" value="OS02G0543900 PROTEIN"/>
    <property type="match status" value="1"/>
</dbReference>
<protein>
    <submittedName>
        <fullName evidence="5">Uncharacterized protein LOC109709606</fullName>
    </submittedName>
</protein>
<evidence type="ECO:0000256" key="1">
    <source>
        <dbReference type="SAM" id="MobiDB-lite"/>
    </source>
</evidence>
<evidence type="ECO:0000259" key="3">
    <source>
        <dbReference type="Pfam" id="PF13960"/>
    </source>
</evidence>
<organism evidence="4 5">
    <name type="scientific">Ananas comosus</name>
    <name type="common">Pineapple</name>
    <name type="synonym">Ananas ananas</name>
    <dbReference type="NCBI Taxonomy" id="4615"/>
    <lineage>
        <taxon>Eukaryota</taxon>
        <taxon>Viridiplantae</taxon>
        <taxon>Streptophyta</taxon>
        <taxon>Embryophyta</taxon>
        <taxon>Tracheophyta</taxon>
        <taxon>Spermatophyta</taxon>
        <taxon>Magnoliopsida</taxon>
        <taxon>Liliopsida</taxon>
        <taxon>Poales</taxon>
        <taxon>Bromeliaceae</taxon>
        <taxon>Bromelioideae</taxon>
        <taxon>Ananas</taxon>
    </lineage>
</organism>
<dbReference type="PANTHER" id="PTHR48258">
    <property type="entry name" value="DUF4218 DOMAIN-CONTAINING PROTEIN-RELATED"/>
    <property type="match status" value="1"/>
</dbReference>
<dbReference type="GeneID" id="109709606"/>
<evidence type="ECO:0000313" key="5">
    <source>
        <dbReference type="RefSeq" id="XP_020087501.1"/>
    </source>
</evidence>
<evidence type="ECO:0000259" key="2">
    <source>
        <dbReference type="Pfam" id="PF13952"/>
    </source>
</evidence>